<feature type="domain" description="SIS" evidence="1">
    <location>
        <begin position="44"/>
        <end position="185"/>
    </location>
</feature>
<organism evidence="2 3">
    <name type="scientific">Micromonospora inyonensis</name>
    <dbReference type="NCBI Taxonomy" id="47866"/>
    <lineage>
        <taxon>Bacteria</taxon>
        <taxon>Bacillati</taxon>
        <taxon>Actinomycetota</taxon>
        <taxon>Actinomycetes</taxon>
        <taxon>Micromonosporales</taxon>
        <taxon>Micromonosporaceae</taxon>
        <taxon>Micromonospora</taxon>
    </lineage>
</organism>
<name>A0A1C6RJQ9_9ACTN</name>
<evidence type="ECO:0000313" key="2">
    <source>
        <dbReference type="EMBL" id="SCL17419.1"/>
    </source>
</evidence>
<accession>A0A1C6RJQ9</accession>
<sequence>MSMDVGTGTPVRTDVELRLRPIADDFLPTLDHALSQRDAARAFVAEAITDGVRDVLFLGCGGSWASSVHAAHTLQRLGRALHVSNVRSSEVGEGFPARLGPGTLVIASAHSGGTPETVAAVRLAKRAGARIVTLAHPEGSALGELADLELTYRSNHTITSPKQTLLSHLTWSLLTETGAIADPGPVWAAYDALPVALRTALDEADDHLALTARALADNPFLYVLGAGPNAGASYLLSMCYLVEMQWRYSASFLAGEFFHGAFEMLHGDAGIIHLVGEDASRAVSERAVRFAEQVSPHSHVLDTTMLSLPGIAPELRSEVTPIALGVLCSRLAEHFEAVSGHSLDERRYMGRVDY</sequence>
<reference evidence="3" key="1">
    <citation type="submission" date="2016-06" db="EMBL/GenBank/DDBJ databases">
        <authorList>
            <person name="Varghese N."/>
        </authorList>
    </citation>
    <scope>NUCLEOTIDE SEQUENCE [LARGE SCALE GENOMIC DNA]</scope>
    <source>
        <strain evidence="3">DSM 46123</strain>
    </source>
</reference>
<evidence type="ECO:0000259" key="1">
    <source>
        <dbReference type="PROSITE" id="PS51464"/>
    </source>
</evidence>
<dbReference type="PANTHER" id="PTHR10937">
    <property type="entry name" value="GLUCOSAMINE--FRUCTOSE-6-PHOSPHATE AMINOTRANSFERASE, ISOMERIZING"/>
    <property type="match status" value="1"/>
</dbReference>
<dbReference type="Proteomes" id="UP000198906">
    <property type="component" value="Unassembled WGS sequence"/>
</dbReference>
<dbReference type="AlphaFoldDB" id="A0A1C6RJQ9"/>
<dbReference type="GO" id="GO:0097367">
    <property type="term" value="F:carbohydrate derivative binding"/>
    <property type="evidence" value="ECO:0007669"/>
    <property type="project" value="InterPro"/>
</dbReference>
<dbReference type="InterPro" id="IPR046348">
    <property type="entry name" value="SIS_dom_sf"/>
</dbReference>
<keyword evidence="3" id="KW-1185">Reference proteome</keyword>
<dbReference type="Pfam" id="PF01380">
    <property type="entry name" value="SIS"/>
    <property type="match status" value="1"/>
</dbReference>
<dbReference type="GO" id="GO:0006487">
    <property type="term" value="P:protein N-linked glycosylation"/>
    <property type="evidence" value="ECO:0007669"/>
    <property type="project" value="TreeGrafter"/>
</dbReference>
<gene>
    <name evidence="2" type="ORF">GA0074694_1998</name>
</gene>
<dbReference type="GO" id="GO:0004360">
    <property type="term" value="F:glutamine-fructose-6-phosphate transaminase (isomerizing) activity"/>
    <property type="evidence" value="ECO:0007669"/>
    <property type="project" value="TreeGrafter"/>
</dbReference>
<dbReference type="SUPFAM" id="SSF53697">
    <property type="entry name" value="SIS domain"/>
    <property type="match status" value="1"/>
</dbReference>
<evidence type="ECO:0000313" key="3">
    <source>
        <dbReference type="Proteomes" id="UP000198906"/>
    </source>
</evidence>
<protein>
    <submittedName>
        <fullName evidence="2">Fructoselysine 6-phosphate deglycase</fullName>
    </submittedName>
</protein>
<dbReference type="Gene3D" id="3.40.50.10490">
    <property type="entry name" value="Glucose-6-phosphate isomerase like protein, domain 1"/>
    <property type="match status" value="2"/>
</dbReference>
<proteinExistence type="predicted"/>
<dbReference type="PROSITE" id="PS51464">
    <property type="entry name" value="SIS"/>
    <property type="match status" value="1"/>
</dbReference>
<dbReference type="PANTHER" id="PTHR10937:SF14">
    <property type="entry name" value="FRUCTOSELYSINE 6-PHOSPHATE DEGLYCASE"/>
    <property type="match status" value="1"/>
</dbReference>
<dbReference type="InterPro" id="IPR001347">
    <property type="entry name" value="SIS_dom"/>
</dbReference>
<dbReference type="STRING" id="47866.GA0074694_1998"/>
<dbReference type="EMBL" id="FMHU01000001">
    <property type="protein sequence ID" value="SCL17419.1"/>
    <property type="molecule type" value="Genomic_DNA"/>
</dbReference>
<dbReference type="GO" id="GO:0006047">
    <property type="term" value="P:UDP-N-acetylglucosamine metabolic process"/>
    <property type="evidence" value="ECO:0007669"/>
    <property type="project" value="TreeGrafter"/>
</dbReference>
<dbReference type="GO" id="GO:0006002">
    <property type="term" value="P:fructose 6-phosphate metabolic process"/>
    <property type="evidence" value="ECO:0007669"/>
    <property type="project" value="TreeGrafter"/>
</dbReference>